<reference evidence="2 3" key="1">
    <citation type="submission" date="2013-08" db="EMBL/GenBank/DDBJ databases">
        <authorList>
            <person name="Durkin A.S."/>
            <person name="Haft D.R."/>
            <person name="McCorrison J."/>
            <person name="Torralba M."/>
            <person name="Gillis M."/>
            <person name="Haft D.H."/>
            <person name="Methe B."/>
            <person name="Sutton G."/>
            <person name="Nelson K.E."/>
        </authorList>
    </citation>
    <scope>NUCLEOTIDE SEQUENCE [LARGE SCALE GENOMIC DNA]</scope>
    <source>
        <strain evidence="2 3">F0195</strain>
    </source>
</reference>
<dbReference type="GO" id="GO:0005737">
    <property type="term" value="C:cytoplasm"/>
    <property type="evidence" value="ECO:0007669"/>
    <property type="project" value="InterPro"/>
</dbReference>
<dbReference type="PROSITE" id="PS51097">
    <property type="entry name" value="PTS_EIIA_TYPE_5"/>
    <property type="match status" value="1"/>
</dbReference>
<dbReference type="PANTHER" id="PTHR40398">
    <property type="entry name" value="PTS SYSTEM GLUCITOL/SORBITOL-SPECIFIC EIIA COMPONENT"/>
    <property type="match status" value="1"/>
</dbReference>
<dbReference type="EMBL" id="AWEZ01000069">
    <property type="protein sequence ID" value="ERL06146.1"/>
    <property type="molecule type" value="Genomic_DNA"/>
</dbReference>
<sequence length="122" mass="13065">MKVIYENKVLGAGAHAEDFRATNMIILFGATAPPELKDYCYLVNVNPIDGQIAAGDILRIGSNFYKITCVGAEAPVTLQGLGHCTISFTGQTEPEMAGTLYVEQAEVPVLGKGTEIQIIKYG</sequence>
<dbReference type="STRING" id="1125712.HMPREF1316_0729"/>
<dbReference type="Gene3D" id="2.40.33.40">
    <property type="entry name" value="Phosphotransferase system, glucitol/sorbitol-specific IIA component"/>
    <property type="match status" value="1"/>
</dbReference>
<dbReference type="RefSeq" id="WP_021727202.1">
    <property type="nucleotide sequence ID" value="NZ_AWEZ01000069.1"/>
</dbReference>
<protein>
    <submittedName>
        <fullName evidence="2">Putative PTS system, glucitol/sorbitol-specific, IIA component</fullName>
    </submittedName>
</protein>
<evidence type="ECO:0000313" key="2">
    <source>
        <dbReference type="EMBL" id="ERL06146.1"/>
    </source>
</evidence>
<proteinExistence type="predicted"/>
<dbReference type="OrthoDB" id="5113885at2"/>
<organism evidence="2 3">
    <name type="scientific">Olsenella profusa F0195</name>
    <dbReference type="NCBI Taxonomy" id="1125712"/>
    <lineage>
        <taxon>Bacteria</taxon>
        <taxon>Bacillati</taxon>
        <taxon>Actinomycetota</taxon>
        <taxon>Coriobacteriia</taxon>
        <taxon>Coriobacteriales</taxon>
        <taxon>Atopobiaceae</taxon>
        <taxon>Olsenella</taxon>
    </lineage>
</organism>
<accession>U2V0C6</accession>
<evidence type="ECO:0000256" key="1">
    <source>
        <dbReference type="PROSITE-ProRule" id="PRU00420"/>
    </source>
</evidence>
<dbReference type="PANTHER" id="PTHR40398:SF1">
    <property type="entry name" value="PTS SYSTEM GLUCITOL_SORBITOL-SPECIFIC EIIA COMPONENT"/>
    <property type="match status" value="1"/>
</dbReference>
<dbReference type="Pfam" id="PF03829">
    <property type="entry name" value="PTSIIA_gutA"/>
    <property type="match status" value="1"/>
</dbReference>
<evidence type="ECO:0000313" key="3">
    <source>
        <dbReference type="Proteomes" id="UP000016638"/>
    </source>
</evidence>
<dbReference type="InterPro" id="IPR004716">
    <property type="entry name" value="PTS_IIA_glucitol/sorbitol-sp"/>
</dbReference>
<dbReference type="InterPro" id="IPR036665">
    <property type="entry name" value="PTS_IIA_glucitol/sorbitol_sf"/>
</dbReference>
<gene>
    <name evidence="2" type="ORF">HMPREF1316_0729</name>
</gene>
<dbReference type="PATRIC" id="fig|1125712.3.peg.2385"/>
<dbReference type="SUPFAM" id="SSF141530">
    <property type="entry name" value="PTSIIA/GutA-like"/>
    <property type="match status" value="1"/>
</dbReference>
<keyword evidence="3" id="KW-1185">Reference proteome</keyword>
<comment type="caution">
    <text evidence="1">Lacks conserved residue(s) required for the propagation of feature annotation.</text>
</comment>
<dbReference type="eggNOG" id="COG3731">
    <property type="taxonomic scope" value="Bacteria"/>
</dbReference>
<dbReference type="AlphaFoldDB" id="U2V0C6"/>
<dbReference type="Proteomes" id="UP000016638">
    <property type="component" value="Unassembled WGS sequence"/>
</dbReference>
<comment type="caution">
    <text evidence="2">The sequence shown here is derived from an EMBL/GenBank/DDBJ whole genome shotgun (WGS) entry which is preliminary data.</text>
</comment>
<dbReference type="GO" id="GO:0008982">
    <property type="term" value="F:protein-N(PI)-phosphohistidine-sugar phosphotransferase activity"/>
    <property type="evidence" value="ECO:0007669"/>
    <property type="project" value="InterPro"/>
</dbReference>
<dbReference type="GO" id="GO:0009401">
    <property type="term" value="P:phosphoenolpyruvate-dependent sugar phosphotransferase system"/>
    <property type="evidence" value="ECO:0007669"/>
    <property type="project" value="InterPro"/>
</dbReference>
<dbReference type="GO" id="GO:0016301">
    <property type="term" value="F:kinase activity"/>
    <property type="evidence" value="ECO:0007669"/>
    <property type="project" value="TreeGrafter"/>
</dbReference>
<name>U2V0C6_9ACTN</name>